<dbReference type="Pfam" id="PF08922">
    <property type="entry name" value="DUF1905"/>
    <property type="match status" value="1"/>
</dbReference>
<dbReference type="InterPro" id="IPR015018">
    <property type="entry name" value="DUF1905"/>
</dbReference>
<keyword evidence="2" id="KW-1185">Reference proteome</keyword>
<comment type="caution">
    <text evidence="1">The sequence shown here is derived from an EMBL/GenBank/DDBJ whole genome shotgun (WGS) entry which is preliminary data.</text>
</comment>
<dbReference type="SUPFAM" id="SSF141694">
    <property type="entry name" value="AF2212/PG0164-like"/>
    <property type="match status" value="1"/>
</dbReference>
<dbReference type="InterPro" id="IPR037079">
    <property type="entry name" value="AF2212/PG0164-like_sf"/>
</dbReference>
<evidence type="ECO:0000313" key="2">
    <source>
        <dbReference type="Proteomes" id="UP000601099"/>
    </source>
</evidence>
<organism evidence="1 2">
    <name type="scientific">Hymenobacter guriensis</name>
    <dbReference type="NCBI Taxonomy" id="2793065"/>
    <lineage>
        <taxon>Bacteria</taxon>
        <taxon>Pseudomonadati</taxon>
        <taxon>Bacteroidota</taxon>
        <taxon>Cytophagia</taxon>
        <taxon>Cytophagales</taxon>
        <taxon>Hymenobacteraceae</taxon>
        <taxon>Hymenobacter</taxon>
    </lineage>
</organism>
<accession>A0ABS0L5L0</accession>
<dbReference type="Gene3D" id="2.40.30.100">
    <property type="entry name" value="AF2212/PG0164-like"/>
    <property type="match status" value="1"/>
</dbReference>
<evidence type="ECO:0000313" key="1">
    <source>
        <dbReference type="EMBL" id="MBG8555210.1"/>
    </source>
</evidence>
<proteinExistence type="predicted"/>
<name>A0ABS0L5L0_9BACT</name>
<protein>
    <submittedName>
        <fullName evidence="1">DUF1905 domain-containing protein</fullName>
    </submittedName>
</protein>
<reference evidence="1 2" key="1">
    <citation type="submission" date="2020-11" db="EMBL/GenBank/DDBJ databases">
        <title>Hymenobacter sp.</title>
        <authorList>
            <person name="Kim M.K."/>
        </authorList>
    </citation>
    <scope>NUCLEOTIDE SEQUENCE [LARGE SCALE GENOMIC DNA]</scope>
    <source>
        <strain evidence="1 2">BT594</strain>
    </source>
</reference>
<dbReference type="EMBL" id="JADWYK010000011">
    <property type="protein sequence ID" value="MBG8555210.1"/>
    <property type="molecule type" value="Genomic_DNA"/>
</dbReference>
<dbReference type="RefSeq" id="WP_196956232.1">
    <property type="nucleotide sequence ID" value="NZ_JADWYK010000011.1"/>
</dbReference>
<gene>
    <name evidence="1" type="ORF">I5L79_16790</name>
</gene>
<dbReference type="Proteomes" id="UP000601099">
    <property type="component" value="Unassembled WGS sequence"/>
</dbReference>
<dbReference type="Pfam" id="PF13376">
    <property type="entry name" value="OmdA"/>
    <property type="match status" value="1"/>
</dbReference>
<sequence>MAVVQVFEARLEHGGPSFMPTQIVVVPPLVLAALGQPLPRRVVGTLNGCAIRRGLLPLPGGGRYLMLNKDMCREAGVQVGQLVSLTLAPDPEPDRVDLPEELAEAFEAWPEALAGFQQLSGSMQRAIAAHVATAKQPETRARRAVEFTERLARGAHPFRKL</sequence>